<dbReference type="AlphaFoldDB" id="A0A224X3A9"/>
<proteinExistence type="predicted"/>
<protein>
    <submittedName>
        <fullName evidence="1">Uncharacterized protein</fullName>
    </submittedName>
</protein>
<dbReference type="Proteomes" id="UP000218689">
    <property type="component" value="Unassembled WGS sequence"/>
</dbReference>
<accession>A0A224X3A9</accession>
<keyword evidence="2" id="KW-1185">Reference proteome</keyword>
<evidence type="ECO:0000313" key="1">
    <source>
        <dbReference type="EMBL" id="GAX48509.1"/>
    </source>
</evidence>
<name>A0A224X3A9_9LACT</name>
<gene>
    <name evidence="1" type="ORF">RsY01_2138</name>
</gene>
<evidence type="ECO:0000313" key="2">
    <source>
        <dbReference type="Proteomes" id="UP000218689"/>
    </source>
</evidence>
<organism evidence="1 2">
    <name type="scientific">Pseudolactococcus reticulitermitis</name>
    <dbReference type="NCBI Taxonomy" id="2025039"/>
    <lineage>
        <taxon>Bacteria</taxon>
        <taxon>Bacillati</taxon>
        <taxon>Bacillota</taxon>
        <taxon>Bacilli</taxon>
        <taxon>Lactobacillales</taxon>
        <taxon>Streptococcaceae</taxon>
        <taxon>Pseudolactococcus</taxon>
    </lineage>
</organism>
<comment type="caution">
    <text evidence="1">The sequence shown here is derived from an EMBL/GenBank/DDBJ whole genome shotgun (WGS) entry which is preliminary data.</text>
</comment>
<sequence>MVQNAINTYKNDNDWLTHFLDDCCEISKAYIEKSGVLYSEYRAFCLRTGEYVRSAADFYFALEAEGIMRKRSNKGVIVYGLHLVSEFLE</sequence>
<reference evidence="2" key="1">
    <citation type="submission" date="2017-08" db="EMBL/GenBank/DDBJ databases">
        <title>Draft genome sequence of Lactococcus sp. strain Rs-Y01, isolated from the gut of the lower termite Reticulitermes speratus.</title>
        <authorList>
            <person name="Ohkuma M."/>
            <person name="Yuki M."/>
        </authorList>
    </citation>
    <scope>NUCLEOTIDE SEQUENCE [LARGE SCALE GENOMIC DNA]</scope>
    <source>
        <strain evidence="2">Rs-Y01</strain>
    </source>
</reference>
<dbReference type="EMBL" id="BEDT01000014">
    <property type="protein sequence ID" value="GAX48509.1"/>
    <property type="molecule type" value="Genomic_DNA"/>
</dbReference>